<keyword evidence="6" id="KW-0282">Flagellum</keyword>
<dbReference type="OrthoDB" id="9768249at2"/>
<feature type="domain" description="Flagellin N-terminal" evidence="5">
    <location>
        <begin position="3"/>
        <end position="138"/>
    </location>
</feature>
<evidence type="ECO:0000256" key="1">
    <source>
        <dbReference type="ARBA" id="ARBA00004365"/>
    </source>
</evidence>
<comment type="similarity">
    <text evidence="3">Belongs to the bacterial flagellin family.</text>
</comment>
<dbReference type="GO" id="GO:0005576">
    <property type="term" value="C:extracellular region"/>
    <property type="evidence" value="ECO:0007669"/>
    <property type="project" value="UniProtKB-SubCell"/>
</dbReference>
<evidence type="ECO:0000313" key="7">
    <source>
        <dbReference type="Proteomes" id="UP000199120"/>
    </source>
</evidence>
<keyword evidence="6" id="KW-0969">Cilium</keyword>
<reference evidence="7" key="1">
    <citation type="submission" date="2016-10" db="EMBL/GenBank/DDBJ databases">
        <authorList>
            <person name="Varghese N."/>
            <person name="Submissions S."/>
        </authorList>
    </citation>
    <scope>NUCLEOTIDE SEQUENCE [LARGE SCALE GENOMIC DNA]</scope>
    <source>
        <strain evidence="7">LMG 26416</strain>
    </source>
</reference>
<keyword evidence="6" id="KW-0966">Cell projection</keyword>
<accession>A0A1H7SME3</accession>
<organism evidence="6 7">
    <name type="scientific">Paraburkholderia caballeronis</name>
    <dbReference type="NCBI Taxonomy" id="416943"/>
    <lineage>
        <taxon>Bacteria</taxon>
        <taxon>Pseudomonadati</taxon>
        <taxon>Pseudomonadota</taxon>
        <taxon>Betaproteobacteria</taxon>
        <taxon>Burkholderiales</taxon>
        <taxon>Burkholderiaceae</taxon>
        <taxon>Paraburkholderia</taxon>
    </lineage>
</organism>
<dbReference type="NCBIfam" id="TIGR02550">
    <property type="entry name" value="flagell_flgL"/>
    <property type="match status" value="1"/>
</dbReference>
<dbReference type="GO" id="GO:0071973">
    <property type="term" value="P:bacterial-type flagellum-dependent cell motility"/>
    <property type="evidence" value="ECO:0007669"/>
    <property type="project" value="InterPro"/>
</dbReference>
<dbReference type="AlphaFoldDB" id="A0A1H7SME3"/>
<evidence type="ECO:0000256" key="3">
    <source>
        <dbReference type="ARBA" id="ARBA00005709"/>
    </source>
</evidence>
<dbReference type="PANTHER" id="PTHR42792:SF1">
    <property type="entry name" value="FLAGELLAR HOOK-ASSOCIATED PROTEIN 3"/>
    <property type="match status" value="1"/>
</dbReference>
<dbReference type="InterPro" id="IPR001492">
    <property type="entry name" value="Flagellin"/>
</dbReference>
<dbReference type="Gene3D" id="1.20.1330.10">
    <property type="entry name" value="f41 fragment of flagellin, N-terminal domain"/>
    <property type="match status" value="2"/>
</dbReference>
<evidence type="ECO:0000256" key="4">
    <source>
        <dbReference type="ARBA" id="ARBA00023143"/>
    </source>
</evidence>
<dbReference type="Proteomes" id="UP000199120">
    <property type="component" value="Unassembled WGS sequence"/>
</dbReference>
<evidence type="ECO:0000259" key="5">
    <source>
        <dbReference type="Pfam" id="PF00669"/>
    </source>
</evidence>
<gene>
    <name evidence="6" type="ORF">SAMN05192542_112102</name>
</gene>
<dbReference type="PANTHER" id="PTHR42792">
    <property type="entry name" value="FLAGELLIN"/>
    <property type="match status" value="1"/>
</dbReference>
<evidence type="ECO:0000256" key="2">
    <source>
        <dbReference type="ARBA" id="ARBA00004613"/>
    </source>
</evidence>
<dbReference type="GO" id="GO:0009424">
    <property type="term" value="C:bacterial-type flagellum hook"/>
    <property type="evidence" value="ECO:0007669"/>
    <property type="project" value="InterPro"/>
</dbReference>
<evidence type="ECO:0000313" key="6">
    <source>
        <dbReference type="EMBL" id="SEL73286.1"/>
    </source>
</evidence>
<dbReference type="STRING" id="416943.SAMN05445871_0379"/>
<comment type="subcellular location">
    <subcellularLocation>
        <location evidence="1">Bacterial flagellum</location>
    </subcellularLocation>
    <subcellularLocation>
        <location evidence="2">Secreted</location>
    </subcellularLocation>
</comment>
<protein>
    <submittedName>
        <fullName evidence="6">Flagellar hook-associated protein 3 FlgL</fullName>
    </submittedName>
</protein>
<dbReference type="Pfam" id="PF00669">
    <property type="entry name" value="Flagellin_N"/>
    <property type="match status" value="1"/>
</dbReference>
<dbReference type="RefSeq" id="WP_090541738.1">
    <property type="nucleotide sequence ID" value="NZ_FNSR01000001.1"/>
</dbReference>
<dbReference type="SUPFAM" id="SSF64518">
    <property type="entry name" value="Phase 1 flagellin"/>
    <property type="match status" value="1"/>
</dbReference>
<sequence>MRIATSQLFSSTMQTMEDQQSQLLELQQQVSSGVALQTAGDNPVAAAQAVQLSSTSATLAQYATNQNLALSSLGQEDSTLGNVLSTLTSINTSLVHAGDASLSDANRAAIAQELEGERNQLLSLANARNGDGSYVFGGFQGSAQPFTTDSSGAVTYAGDNGVQLVQVSDNRQIQTNDPGSAVFLTAPAVGSSPVSAGSAGNTGTGIITAATVNDPSAASNDTPYGIVFSTATGSLTYSVMDNSTTPPTALASDQTYTAGQPIQLGTGMSLSISGTPADGDSFTVTQPNTQGNADIFAAIDNAIAALNQPVANNATGAAALQNSMTTAMTQLQNTIDNVTTVQAGVGGREQELQALQTVTTTNSTQVQSNLADLTGTDMVAALSQFVQLQNALSASQQSFSQVQGMSLFKYLNS</sequence>
<dbReference type="InterPro" id="IPR013384">
    <property type="entry name" value="Flagell_FlgL"/>
</dbReference>
<name>A0A1H7SME3_9BURK</name>
<dbReference type="EMBL" id="FOAJ01000012">
    <property type="protein sequence ID" value="SEL73286.1"/>
    <property type="molecule type" value="Genomic_DNA"/>
</dbReference>
<proteinExistence type="inferred from homology"/>
<dbReference type="GO" id="GO:0005198">
    <property type="term" value="F:structural molecule activity"/>
    <property type="evidence" value="ECO:0007669"/>
    <property type="project" value="InterPro"/>
</dbReference>
<keyword evidence="4" id="KW-0975">Bacterial flagellum</keyword>
<dbReference type="InterPro" id="IPR001029">
    <property type="entry name" value="Flagellin_N"/>
</dbReference>
<keyword evidence="7" id="KW-1185">Reference proteome</keyword>